<feature type="domain" description="Glycosyltransferase subfamily 4-like N-terminal" evidence="1">
    <location>
        <begin position="15"/>
        <end position="179"/>
    </location>
</feature>
<dbReference type="InterPro" id="IPR028098">
    <property type="entry name" value="Glyco_trans_4-like_N"/>
</dbReference>
<accession>A0ABU5IIW4</accession>
<evidence type="ECO:0000259" key="1">
    <source>
        <dbReference type="Pfam" id="PF13439"/>
    </source>
</evidence>
<comment type="caution">
    <text evidence="2">The sequence shown here is derived from an EMBL/GenBank/DDBJ whole genome shotgun (WGS) entry which is preliminary data.</text>
</comment>
<proteinExistence type="predicted"/>
<dbReference type="InterPro" id="IPR050194">
    <property type="entry name" value="Glycosyltransferase_grp1"/>
</dbReference>
<dbReference type="GO" id="GO:0016757">
    <property type="term" value="F:glycosyltransferase activity"/>
    <property type="evidence" value="ECO:0007669"/>
    <property type="project" value="UniProtKB-KW"/>
</dbReference>
<name>A0ABU5IIW4_9BURK</name>
<keyword evidence="2" id="KW-0808">Transferase</keyword>
<dbReference type="Pfam" id="PF13692">
    <property type="entry name" value="Glyco_trans_1_4"/>
    <property type="match status" value="1"/>
</dbReference>
<dbReference type="PANTHER" id="PTHR45947:SF3">
    <property type="entry name" value="SULFOQUINOVOSYL TRANSFERASE SQD2"/>
    <property type="match status" value="1"/>
</dbReference>
<dbReference type="PANTHER" id="PTHR45947">
    <property type="entry name" value="SULFOQUINOVOSYL TRANSFERASE SQD2"/>
    <property type="match status" value="1"/>
</dbReference>
<dbReference type="EMBL" id="JAXOJX010000033">
    <property type="protein sequence ID" value="MDZ5458661.1"/>
    <property type="molecule type" value="Genomic_DNA"/>
</dbReference>
<gene>
    <name evidence="2" type="ORF">SM757_18945</name>
</gene>
<dbReference type="Pfam" id="PF13439">
    <property type="entry name" value="Glyco_transf_4"/>
    <property type="match status" value="1"/>
</dbReference>
<dbReference type="RefSeq" id="WP_322466690.1">
    <property type="nucleotide sequence ID" value="NZ_JAXOJX010000033.1"/>
</dbReference>
<sequence>MRIAYVTETYPPELNGVALTTERTVRFLREGGHEVQLIRPRQRGEAARDDAQEWRTHGFPIPLYPALRFGVERQARFISHWQAFKPHIVHVATPGPMSHAAVHAARRLGLTVSTDFRTNFHGYARYYRMGWAEPLIAACLRRFHNEASCCFVPTRALARQLRLSGFQRVEVQGRGVDTELFSPDRHSAALRARWNAADPRQVVMLYVGRLAAEKNVTLALRAFQAARRLRPLTRMVVVGDGPLRARLERDFPAAEFVGSQHGQALAEHYASADLFLFPSQSETFGNVTLEALASGLAVVAVDLAAAAQHVDSGHSGLLVPPDDEEAFIRTAIRAAEMGELLAPMRLAARQAALQVRWEQVLSRFEQRLAQLALQPLPVRLPHVAMA</sequence>
<dbReference type="EC" id="2.4.-.-" evidence="2"/>
<keyword evidence="2" id="KW-0328">Glycosyltransferase</keyword>
<dbReference type="Gene3D" id="3.40.50.2000">
    <property type="entry name" value="Glycogen Phosphorylase B"/>
    <property type="match status" value="2"/>
</dbReference>
<organism evidence="2 3">
    <name type="scientific">Azohydromonas lata</name>
    <dbReference type="NCBI Taxonomy" id="45677"/>
    <lineage>
        <taxon>Bacteria</taxon>
        <taxon>Pseudomonadati</taxon>
        <taxon>Pseudomonadota</taxon>
        <taxon>Betaproteobacteria</taxon>
        <taxon>Burkholderiales</taxon>
        <taxon>Sphaerotilaceae</taxon>
        <taxon>Azohydromonas</taxon>
    </lineage>
</organism>
<evidence type="ECO:0000313" key="3">
    <source>
        <dbReference type="Proteomes" id="UP001293718"/>
    </source>
</evidence>
<dbReference type="CDD" id="cd03814">
    <property type="entry name" value="GT4-like"/>
    <property type="match status" value="1"/>
</dbReference>
<reference evidence="2 3" key="1">
    <citation type="submission" date="2023-11" db="EMBL/GenBank/DDBJ databases">
        <title>Draft genome of Azohydromonas lata strain H1 (DSM1123), a polyhydroxyalkanoate producer.</title>
        <authorList>
            <person name="Traversa D."/>
            <person name="D'Addabbo P."/>
            <person name="Pazzani C."/>
            <person name="Manzari C."/>
            <person name="Chiara M."/>
            <person name="Scrascia M."/>
        </authorList>
    </citation>
    <scope>NUCLEOTIDE SEQUENCE [LARGE SCALE GENOMIC DNA]</scope>
    <source>
        <strain evidence="2 3">H1</strain>
    </source>
</reference>
<evidence type="ECO:0000313" key="2">
    <source>
        <dbReference type="EMBL" id="MDZ5458661.1"/>
    </source>
</evidence>
<keyword evidence="3" id="KW-1185">Reference proteome</keyword>
<dbReference type="SUPFAM" id="SSF53756">
    <property type="entry name" value="UDP-Glycosyltransferase/glycogen phosphorylase"/>
    <property type="match status" value="1"/>
</dbReference>
<protein>
    <submittedName>
        <fullName evidence="2">Glycosyltransferase family 1 protein</fullName>
        <ecNumber evidence="2">2.4.-.-</ecNumber>
    </submittedName>
</protein>
<dbReference type="Proteomes" id="UP001293718">
    <property type="component" value="Unassembled WGS sequence"/>
</dbReference>